<protein>
    <submittedName>
        <fullName evidence="1">Uncharacterized protein</fullName>
    </submittedName>
</protein>
<organism evidence="1 2">
    <name type="scientific">Nitratidesulfovibrio vulgaris (strain DP4)</name>
    <name type="common">Desulfovibrio vulgaris</name>
    <dbReference type="NCBI Taxonomy" id="391774"/>
    <lineage>
        <taxon>Bacteria</taxon>
        <taxon>Pseudomonadati</taxon>
        <taxon>Thermodesulfobacteriota</taxon>
        <taxon>Desulfovibrionia</taxon>
        <taxon>Desulfovibrionales</taxon>
        <taxon>Desulfovibrionaceae</taxon>
        <taxon>Nitratidesulfovibrio</taxon>
    </lineage>
</organism>
<dbReference type="AlphaFoldDB" id="A0A0H3AD03"/>
<accession>A0A0H3AD03</accession>
<reference evidence="2" key="1">
    <citation type="journal article" date="2009" name="Environ. Microbiol.">
        <title>Contribution of mobile genetic elements to Desulfovibrio vulgaris genome plasticity.</title>
        <authorList>
            <person name="Walker C.B."/>
            <person name="Stolyar S."/>
            <person name="Chivian D."/>
            <person name="Pinel N."/>
            <person name="Gabster J.A."/>
            <person name="Dehal P.S."/>
            <person name="He Z."/>
            <person name="Yang Z.K."/>
            <person name="Yen H.C."/>
            <person name="Zhou J."/>
            <person name="Wall J.D."/>
            <person name="Hazen T.C."/>
            <person name="Arkin A.P."/>
            <person name="Stahl D.A."/>
        </authorList>
    </citation>
    <scope>NUCLEOTIDE SEQUENCE [LARGE SCALE GENOMIC DNA]</scope>
    <source>
        <strain evidence="2">DP4</strain>
    </source>
</reference>
<gene>
    <name evidence="1" type="ordered locus">Dvul_2716</name>
</gene>
<sequence length="184" mass="20186">MDDIRLGNDGILREMDGTTVADPLACLARNVTLDEGYSLRGYFALLGVHPSLVRMSPFLPHALREVEECAGQGCLTESFERLELGRTVELVGFPDAARVEVYHTLRGITGETGSPARSEHEIRFVPLGCLLDMPLHLGRARHVLFGEAARVLECDTTFRLFDIIEGIAWELGFQGGSGQCSLGR</sequence>
<dbReference type="EMBL" id="CP000527">
    <property type="protein sequence ID" value="ABM29727.1"/>
    <property type="molecule type" value="Genomic_DNA"/>
</dbReference>
<dbReference type="Proteomes" id="UP000009173">
    <property type="component" value="Chromosome"/>
</dbReference>
<dbReference type="RefSeq" id="WP_011793034.1">
    <property type="nucleotide sequence ID" value="NC_008751.1"/>
</dbReference>
<dbReference type="HOGENOM" id="CLU_1508264_0_0_7"/>
<evidence type="ECO:0000313" key="2">
    <source>
        <dbReference type="Proteomes" id="UP000009173"/>
    </source>
</evidence>
<name>A0A0H3AD03_NITV4</name>
<dbReference type="KEGG" id="dvl:Dvul_2716"/>
<proteinExistence type="predicted"/>
<evidence type="ECO:0000313" key="1">
    <source>
        <dbReference type="EMBL" id="ABM29727.1"/>
    </source>
</evidence>